<evidence type="ECO:0000256" key="8">
    <source>
        <dbReference type="ARBA" id="ARBA00022729"/>
    </source>
</evidence>
<evidence type="ECO:0000259" key="18">
    <source>
        <dbReference type="Pfam" id="PF24310"/>
    </source>
</evidence>
<keyword evidence="15" id="KW-0472">Membrane</keyword>
<dbReference type="InterPro" id="IPR056219">
    <property type="entry name" value="THSD1_D3"/>
</dbReference>
<evidence type="ECO:0000256" key="10">
    <source>
        <dbReference type="ARBA" id="ARBA00023180"/>
    </source>
</evidence>
<feature type="domain" description="THSD1 third Ig-like" evidence="19">
    <location>
        <begin position="238"/>
        <end position="337"/>
    </location>
</feature>
<evidence type="ECO:0000256" key="3">
    <source>
        <dbReference type="ARBA" id="ARBA00006241"/>
    </source>
</evidence>
<dbReference type="Pfam" id="PF24310">
    <property type="entry name" value="THSD1_D2"/>
    <property type="match status" value="1"/>
</dbReference>
<keyword evidence="11" id="KW-0449">Lipoprotein</keyword>
<dbReference type="GO" id="GO:0098552">
    <property type="term" value="C:side of membrane"/>
    <property type="evidence" value="ECO:0007669"/>
    <property type="project" value="UniProtKB-KW"/>
</dbReference>
<evidence type="ECO:0000256" key="12">
    <source>
        <dbReference type="ARBA" id="ARBA00033726"/>
    </source>
</evidence>
<proteinExistence type="inferred from homology"/>
<evidence type="ECO:0000256" key="15">
    <source>
        <dbReference type="SAM" id="Phobius"/>
    </source>
</evidence>
<keyword evidence="8 16" id="KW-0732">Signal</keyword>
<feature type="domain" description="THSD1 N-terminal" evidence="17">
    <location>
        <begin position="27"/>
        <end position="121"/>
    </location>
</feature>
<accession>A0A1U7RUX7</accession>
<evidence type="ECO:0000259" key="17">
    <source>
        <dbReference type="Pfam" id="PF24306"/>
    </source>
</evidence>
<dbReference type="GO" id="GO:0009986">
    <property type="term" value="C:cell surface"/>
    <property type="evidence" value="ECO:0007669"/>
    <property type="project" value="InterPro"/>
</dbReference>
<comment type="function">
    <text evidence="12">In the vertebrate host, binds to highly sulfated heparan sulfate proteoglycans (HSPGs) on the surface of host hepatocytes and is required for sporozoite invasion of the host hepatocytes.</text>
</comment>
<keyword evidence="20" id="KW-1185">Reference proteome</keyword>
<dbReference type="OrthoDB" id="16692at2759"/>
<gene>
    <name evidence="21 22" type="primary">THSD1</name>
</gene>
<dbReference type="InterPro" id="IPR000884">
    <property type="entry name" value="TSP1_rpt"/>
</dbReference>
<evidence type="ECO:0000256" key="2">
    <source>
        <dbReference type="ARBA" id="ARBA00004609"/>
    </source>
</evidence>
<dbReference type="Pfam" id="PF00090">
    <property type="entry name" value="TSP_1"/>
    <property type="match status" value="1"/>
</dbReference>
<evidence type="ECO:0000259" key="19">
    <source>
        <dbReference type="Pfam" id="PF24311"/>
    </source>
</evidence>
<evidence type="ECO:0000313" key="22">
    <source>
        <dbReference type="RefSeq" id="XP_006026360.1"/>
    </source>
</evidence>
<keyword evidence="5" id="KW-0963">Cytoplasm</keyword>
<dbReference type="SMART" id="SM00209">
    <property type="entry name" value="TSP1"/>
    <property type="match status" value="1"/>
</dbReference>
<evidence type="ECO:0000256" key="11">
    <source>
        <dbReference type="ARBA" id="ARBA00023288"/>
    </source>
</evidence>
<comment type="similarity">
    <text evidence="3">Belongs to the plasmodium circumsporozoite protein family.</text>
</comment>
<feature type="region of interest" description="Disordered" evidence="14">
    <location>
        <begin position="715"/>
        <end position="774"/>
    </location>
</feature>
<evidence type="ECO:0000256" key="6">
    <source>
        <dbReference type="ARBA" id="ARBA00022522"/>
    </source>
</evidence>
<dbReference type="InterPro" id="IPR038877">
    <property type="entry name" value="THSD1"/>
</dbReference>
<dbReference type="AlphaFoldDB" id="A0A1U7RUX7"/>
<dbReference type="CTD" id="55901"/>
<comment type="subcellular location">
    <subcellularLocation>
        <location evidence="2">Cell membrane</location>
        <topology evidence="2">Lipid-anchor</topology>
        <topology evidence="2">GPI-anchor</topology>
    </subcellularLocation>
    <subcellularLocation>
        <location evidence="1">Cytoplasm</location>
    </subcellularLocation>
</comment>
<feature type="transmembrane region" description="Helical" evidence="15">
    <location>
        <begin position="413"/>
        <end position="435"/>
    </location>
</feature>
<dbReference type="Gene3D" id="2.20.100.10">
    <property type="entry name" value="Thrombospondin type-1 (TSP1) repeat"/>
    <property type="match status" value="1"/>
</dbReference>
<dbReference type="InterPro" id="IPR003067">
    <property type="entry name" value="Crcmsprzoite"/>
</dbReference>
<dbReference type="SUPFAM" id="SSF82895">
    <property type="entry name" value="TSP-1 type 1 repeat"/>
    <property type="match status" value="1"/>
</dbReference>
<evidence type="ECO:0000313" key="21">
    <source>
        <dbReference type="RefSeq" id="XP_006026359.1"/>
    </source>
</evidence>
<evidence type="ECO:0000256" key="16">
    <source>
        <dbReference type="SAM" id="SignalP"/>
    </source>
</evidence>
<keyword evidence="6" id="KW-0748">Sporozoite</keyword>
<keyword evidence="15" id="KW-0812">Transmembrane</keyword>
<dbReference type="PROSITE" id="PS50092">
    <property type="entry name" value="TSP1"/>
    <property type="match status" value="1"/>
</dbReference>
<dbReference type="eggNOG" id="ENOG502QY3P">
    <property type="taxonomic scope" value="Eukaryota"/>
</dbReference>
<dbReference type="FunFam" id="2.20.100.10:FF:000115">
    <property type="entry name" value="Thrombospondin type-1 domain-containing protein 1"/>
    <property type="match status" value="1"/>
</dbReference>
<dbReference type="PANTHER" id="PTHR16311">
    <property type="entry name" value="THROMBOSPONDIN TYPE I DOMAIN-CONTAINING 1"/>
    <property type="match status" value="1"/>
</dbReference>
<dbReference type="Pfam" id="PF24311">
    <property type="entry name" value="THSD1_D3"/>
    <property type="match status" value="1"/>
</dbReference>
<dbReference type="GO" id="GO:0005737">
    <property type="term" value="C:cytoplasm"/>
    <property type="evidence" value="ECO:0007669"/>
    <property type="project" value="UniProtKB-SubCell"/>
</dbReference>
<evidence type="ECO:0000256" key="7">
    <source>
        <dbReference type="ARBA" id="ARBA00022622"/>
    </source>
</evidence>
<dbReference type="GO" id="GO:0005886">
    <property type="term" value="C:plasma membrane"/>
    <property type="evidence" value="ECO:0007669"/>
    <property type="project" value="UniProtKB-SubCell"/>
</dbReference>
<dbReference type="KEGG" id="asn:102368368"/>
<evidence type="ECO:0000256" key="9">
    <source>
        <dbReference type="ARBA" id="ARBA00023157"/>
    </source>
</evidence>
<organism evidence="22">
    <name type="scientific">Alligator sinensis</name>
    <name type="common">Chinese alligator</name>
    <dbReference type="NCBI Taxonomy" id="38654"/>
    <lineage>
        <taxon>Eukaryota</taxon>
        <taxon>Metazoa</taxon>
        <taxon>Chordata</taxon>
        <taxon>Craniata</taxon>
        <taxon>Vertebrata</taxon>
        <taxon>Euteleostomi</taxon>
        <taxon>Archelosauria</taxon>
        <taxon>Archosauria</taxon>
        <taxon>Crocodylia</taxon>
        <taxon>Alligatoridae</taxon>
        <taxon>Alligatorinae</taxon>
        <taxon>Alligator</taxon>
    </lineage>
</organism>
<dbReference type="InterPro" id="IPR056217">
    <property type="entry name" value="THSD1_N"/>
</dbReference>
<dbReference type="Proteomes" id="UP000189705">
    <property type="component" value="Unplaced"/>
</dbReference>
<dbReference type="RefSeq" id="XP_006026359.1">
    <property type="nucleotide sequence ID" value="XM_006026297.3"/>
</dbReference>
<comment type="function">
    <text evidence="13">Essential sporozoite protein. In the mosquito vector, required for sporozoite development in the oocyst, migration through the vector hemolymph and entry into the vector salivary glands. In the vertebrate host, required for sporozoite migration through the host dermis and infection of host hepatocytes. Binds to highly sulfated heparan sulfate proteoglycans (HSPGs) on the surface of host hepatocytes.</text>
</comment>
<evidence type="ECO:0000256" key="14">
    <source>
        <dbReference type="SAM" id="MobiDB-lite"/>
    </source>
</evidence>
<protein>
    <recommendedName>
        <fullName evidence="4">Circumsporozoite protein</fullName>
    </recommendedName>
</protein>
<keyword evidence="10" id="KW-0325">Glycoprotein</keyword>
<sequence length="849" mass="95521">MKQMLKDFSNLLLVMLWDYVLHEVECLLLERPGHIALSNDTVSVKFQYHNNGNMTAKNVFILLLDATDQTIAKKQLPAHQSQGMVAFECFHFKSAGNYRVKMTSETDNGSDVRWSGGTALLSVEWPVFHIDLNRTSNGPGSSLQVGLFTNEQLCAMNETAFLLQVIFSSNLYELGRLSTEAALGMRTSKIIFLARSQWVEFDCLLTGQEAYVTVLLKSVETGLVITSTGPIDLAHKFGYQLVMAPEVLCKSSVQVFVVSPPCTSISGKMAVYKDALRHPGERPTWLEENILNPGNNRTEFNCTLFDMGKNKYCFDFFNLSSRSHFFPRVTECMVIQRNMETWSMWQPWSPCSVTCGDGMRERHRECLSSLPAEPGCAGSPKEASLCSLEECSSIKPPTPPSTQMGEDQKANNIVTITGISLCLFIIFATVLITLWRKLCRAQKCSASMQRNPIHSPSFRKNSDEENICQGSKQRESFSEGGEAPVNIPLTYRRSLQFAQDDDTSGSENIQANAQKIIPPIFSYRLAQQQLKEMKKKGLTETTKVYHVSQAPLTDTVVDATAVLPLGPENQEEAAANKFRIKSPFLDKRVTQPRFPGDRSNSRMDFMLSQSNPAMSPTQTMIRRAHLKLQDNRGEQLDRGGHKNIQFRRTASFHETKKARPFRERSMSTLTPRQAPLYSSRTRTWDEGLGDRIRPKFRGANTTSERLDLSPTTVLTCEPQSYGTKHQHKGGPPMRKLDLISDRQLVGQEKGPGRPELNRRKRGPSPNHRGSWKKETISALQDKQRSAAISPAQYRKDKCQSFPLDPNFAFYDNSTFGLTESEQQMIDLPGYFGSNEEDETSTLSIEKLVV</sequence>
<evidence type="ECO:0000256" key="13">
    <source>
        <dbReference type="ARBA" id="ARBA00045806"/>
    </source>
</evidence>
<evidence type="ECO:0000256" key="5">
    <source>
        <dbReference type="ARBA" id="ARBA00022490"/>
    </source>
</evidence>
<keyword evidence="15" id="KW-1133">Transmembrane helix</keyword>
<evidence type="ECO:0000256" key="1">
    <source>
        <dbReference type="ARBA" id="ARBA00004496"/>
    </source>
</evidence>
<feature type="domain" description="THSD1 second Ig-like" evidence="18">
    <location>
        <begin position="126"/>
        <end position="231"/>
    </location>
</feature>
<dbReference type="InterPro" id="IPR036383">
    <property type="entry name" value="TSP1_rpt_sf"/>
</dbReference>
<feature type="chain" id="PRO_5010815549" description="Circumsporozoite protein" evidence="16">
    <location>
        <begin position="27"/>
        <end position="849"/>
    </location>
</feature>
<dbReference type="PRINTS" id="PR01303">
    <property type="entry name" value="CRCMSPRZOITE"/>
</dbReference>
<evidence type="ECO:0000256" key="4">
    <source>
        <dbReference type="ARBA" id="ARBA00021911"/>
    </source>
</evidence>
<feature type="signal peptide" evidence="16">
    <location>
        <begin position="1"/>
        <end position="26"/>
    </location>
</feature>
<dbReference type="InterPro" id="IPR056218">
    <property type="entry name" value="THSD1_D2"/>
</dbReference>
<evidence type="ECO:0000313" key="20">
    <source>
        <dbReference type="Proteomes" id="UP000189705"/>
    </source>
</evidence>
<dbReference type="RefSeq" id="XP_006026360.1">
    <property type="nucleotide sequence ID" value="XM_006026298.3"/>
</dbReference>
<name>A0A1U7RUX7_ALLSI</name>
<dbReference type="GeneID" id="102368368"/>
<dbReference type="Pfam" id="PF24306">
    <property type="entry name" value="THSD1_N"/>
    <property type="match status" value="1"/>
</dbReference>
<reference evidence="21 22" key="1">
    <citation type="submission" date="2022-04" db="UniProtKB">
        <authorList>
            <consortium name="RefSeq"/>
        </authorList>
    </citation>
    <scope>IDENTIFICATION</scope>
</reference>
<keyword evidence="7" id="KW-0336">GPI-anchor</keyword>
<keyword evidence="9" id="KW-1015">Disulfide bond</keyword>
<dbReference type="PANTHER" id="PTHR16311:SF3">
    <property type="entry name" value="THROMBOSPONDIN TYPE-1 DOMAIN-CONTAINING PROTEIN 1"/>
    <property type="match status" value="1"/>
</dbReference>